<proteinExistence type="predicted"/>
<dbReference type="Proteomes" id="UP001230504">
    <property type="component" value="Unassembled WGS sequence"/>
</dbReference>
<comment type="caution">
    <text evidence="1">The sequence shown here is derived from an EMBL/GenBank/DDBJ whole genome shotgun (WGS) entry which is preliminary data.</text>
</comment>
<accession>A0AAD8PYN9</accession>
<dbReference type="GeneID" id="85445388"/>
<evidence type="ECO:0000313" key="2">
    <source>
        <dbReference type="Proteomes" id="UP001230504"/>
    </source>
</evidence>
<evidence type="ECO:0000313" key="1">
    <source>
        <dbReference type="EMBL" id="KAK1590450.1"/>
    </source>
</evidence>
<dbReference type="RefSeq" id="XP_060413938.1">
    <property type="nucleotide sequence ID" value="XM_060561148.1"/>
</dbReference>
<dbReference type="EMBL" id="JAHLJV010000031">
    <property type="protein sequence ID" value="KAK1590450.1"/>
    <property type="molecule type" value="Genomic_DNA"/>
</dbReference>
<organism evidence="1 2">
    <name type="scientific">Colletotrichum navitas</name>
    <dbReference type="NCBI Taxonomy" id="681940"/>
    <lineage>
        <taxon>Eukaryota</taxon>
        <taxon>Fungi</taxon>
        <taxon>Dikarya</taxon>
        <taxon>Ascomycota</taxon>
        <taxon>Pezizomycotina</taxon>
        <taxon>Sordariomycetes</taxon>
        <taxon>Hypocreomycetidae</taxon>
        <taxon>Glomerellales</taxon>
        <taxon>Glomerellaceae</taxon>
        <taxon>Colletotrichum</taxon>
        <taxon>Colletotrichum graminicola species complex</taxon>
    </lineage>
</organism>
<keyword evidence="2" id="KW-1185">Reference proteome</keyword>
<dbReference type="AlphaFoldDB" id="A0AAD8PYN9"/>
<gene>
    <name evidence="1" type="ORF">LY79DRAFT_590406</name>
</gene>
<sequence>MSWLNVQKTIYRPHSWRIWIGKKRILSALGIWRGIDRYEAIQSRQMAIRQSHLQPWKGDNPNITIRSNVVSGIRRKCSGLLFYRGHNSTK</sequence>
<name>A0AAD8PYN9_9PEZI</name>
<reference evidence="1" key="1">
    <citation type="submission" date="2021-06" db="EMBL/GenBank/DDBJ databases">
        <title>Comparative genomics, transcriptomics and evolutionary studies reveal genomic signatures of adaptation to plant cell wall in hemibiotrophic fungi.</title>
        <authorList>
            <consortium name="DOE Joint Genome Institute"/>
            <person name="Baroncelli R."/>
            <person name="Diaz J.F."/>
            <person name="Benocci T."/>
            <person name="Peng M."/>
            <person name="Battaglia E."/>
            <person name="Haridas S."/>
            <person name="Andreopoulos W."/>
            <person name="Labutti K."/>
            <person name="Pangilinan J."/>
            <person name="Floch G.L."/>
            <person name="Makela M.R."/>
            <person name="Henrissat B."/>
            <person name="Grigoriev I.V."/>
            <person name="Crouch J.A."/>
            <person name="De Vries R.P."/>
            <person name="Sukno S.A."/>
            <person name="Thon M.R."/>
        </authorList>
    </citation>
    <scope>NUCLEOTIDE SEQUENCE</scope>
    <source>
        <strain evidence="1">CBS 125086</strain>
    </source>
</reference>
<protein>
    <submittedName>
        <fullName evidence="1">Uncharacterized protein</fullName>
    </submittedName>
</protein>